<dbReference type="STRING" id="1328313.DS2_13664"/>
<organism evidence="3 4">
    <name type="scientific">Catenovulum agarivorans DS-2</name>
    <dbReference type="NCBI Taxonomy" id="1328313"/>
    <lineage>
        <taxon>Bacteria</taxon>
        <taxon>Pseudomonadati</taxon>
        <taxon>Pseudomonadota</taxon>
        <taxon>Gammaproteobacteria</taxon>
        <taxon>Alteromonadales</taxon>
        <taxon>Alteromonadaceae</taxon>
        <taxon>Catenovulum</taxon>
    </lineage>
</organism>
<evidence type="ECO:0008006" key="5">
    <source>
        <dbReference type="Google" id="ProtNLM"/>
    </source>
</evidence>
<dbReference type="InterPro" id="IPR027051">
    <property type="entry name" value="XdhC_Rossmann_dom"/>
</dbReference>
<evidence type="ECO:0000259" key="1">
    <source>
        <dbReference type="Pfam" id="PF02625"/>
    </source>
</evidence>
<dbReference type="Proteomes" id="UP000019276">
    <property type="component" value="Unassembled WGS sequence"/>
</dbReference>
<proteinExistence type="predicted"/>
<dbReference type="EMBL" id="ARZY01000027">
    <property type="protein sequence ID" value="EWH09212.1"/>
    <property type="molecule type" value="Genomic_DNA"/>
</dbReference>
<dbReference type="Gene3D" id="3.40.50.720">
    <property type="entry name" value="NAD(P)-binding Rossmann-like Domain"/>
    <property type="match status" value="1"/>
</dbReference>
<dbReference type="eggNOG" id="COG1975">
    <property type="taxonomic scope" value="Bacteria"/>
</dbReference>
<gene>
    <name evidence="3" type="ORF">DS2_13664</name>
</gene>
<dbReference type="Pfam" id="PF02625">
    <property type="entry name" value="XdhC_CoxI"/>
    <property type="match status" value="1"/>
</dbReference>
<dbReference type="PATRIC" id="fig|1328313.3.peg.2788"/>
<sequence length="330" mass="36978">MNSHNHVQSILQNWLDVKDQYQWALASVIEISGSSYRKPGAIMLINNQGRSMGMLSGGCLEADIILQAQKAIFLQKHKTLVYDTKDDGASPIHFLGCGGSITVLIQPLNETNHFQYLPELYNTLTTNKQAYYHINTQQNLVCNQAFSHINQATTQKPFYYQAQVHLAIFGAGLDAIPMVKMAQVLGWQVSLFDYRSTHVGIKQFPQPFSYYKQLFSQLPHIHFDAAIVMGHNLEFDAQALSYVQSSNAKYIGMLGPKHRQEKVIDKLPELGQQLTKPLYGPLGLDIGGELPEEIALSTLAEVKAVLANKQELHLKQPLLPSYIKEKALTI</sequence>
<dbReference type="RefSeq" id="WP_051479880.1">
    <property type="nucleotide sequence ID" value="NZ_ARZY01000027.1"/>
</dbReference>
<evidence type="ECO:0000313" key="3">
    <source>
        <dbReference type="EMBL" id="EWH09212.1"/>
    </source>
</evidence>
<dbReference type="Pfam" id="PF13478">
    <property type="entry name" value="XdhC_C"/>
    <property type="match status" value="1"/>
</dbReference>
<reference evidence="3 4" key="1">
    <citation type="journal article" date="2014" name="Genome Announc.">
        <title>Draft Genome Sequence of the Agar-Degrading Bacterium Catenovulum sp. Strain DS-2, Isolated from Intestines of Haliotis diversicolor.</title>
        <authorList>
            <person name="Shan D."/>
            <person name="Li X."/>
            <person name="Gu Z."/>
            <person name="Wei G."/>
            <person name="Gao Z."/>
            <person name="Shao Z."/>
        </authorList>
    </citation>
    <scope>NUCLEOTIDE SEQUENCE [LARGE SCALE GENOMIC DNA]</scope>
    <source>
        <strain evidence="3 4">DS-2</strain>
    </source>
</reference>
<comment type="caution">
    <text evidence="3">The sequence shown here is derived from an EMBL/GenBank/DDBJ whole genome shotgun (WGS) entry which is preliminary data.</text>
</comment>
<evidence type="ECO:0000259" key="2">
    <source>
        <dbReference type="Pfam" id="PF13478"/>
    </source>
</evidence>
<name>W7QJR1_9ALTE</name>
<dbReference type="InterPro" id="IPR003777">
    <property type="entry name" value="XdhC_CoxI"/>
</dbReference>
<dbReference type="AlphaFoldDB" id="W7QJR1"/>
<feature type="domain" description="XdhC- CoxI" evidence="1">
    <location>
        <begin position="20"/>
        <end position="83"/>
    </location>
</feature>
<feature type="domain" description="XdhC Rossmann" evidence="2">
    <location>
        <begin position="166"/>
        <end position="302"/>
    </location>
</feature>
<dbReference type="PANTHER" id="PTHR30388:SF4">
    <property type="entry name" value="MOLYBDENUM COFACTOR INSERTION CHAPERONE PAOD"/>
    <property type="match status" value="1"/>
</dbReference>
<dbReference type="OrthoDB" id="9815497at2"/>
<dbReference type="PANTHER" id="PTHR30388">
    <property type="entry name" value="ALDEHYDE OXIDOREDUCTASE MOLYBDENUM COFACTOR ASSEMBLY PROTEIN"/>
    <property type="match status" value="1"/>
</dbReference>
<dbReference type="InterPro" id="IPR052698">
    <property type="entry name" value="MoCofactor_Util/Proc"/>
</dbReference>
<keyword evidence="4" id="KW-1185">Reference proteome</keyword>
<evidence type="ECO:0000313" key="4">
    <source>
        <dbReference type="Proteomes" id="UP000019276"/>
    </source>
</evidence>
<protein>
    <recommendedName>
        <fullName evidence="5">Xanthine dehydrogenase</fullName>
    </recommendedName>
</protein>
<accession>W7QJR1</accession>